<dbReference type="Proteomes" id="UP000664164">
    <property type="component" value="Unassembled WGS sequence"/>
</dbReference>
<dbReference type="AlphaFoldDB" id="A0A939KP27"/>
<keyword evidence="1" id="KW-0285">Flavoprotein</keyword>
<dbReference type="Gene3D" id="1.20.140.10">
    <property type="entry name" value="Butyryl-CoA Dehydrogenase, subunit A, domain 3"/>
    <property type="match status" value="1"/>
</dbReference>
<dbReference type="SUPFAM" id="SSF47203">
    <property type="entry name" value="Acyl-CoA dehydrogenase C-terminal domain-like"/>
    <property type="match status" value="1"/>
</dbReference>
<accession>A0A939KP27</accession>
<dbReference type="Pfam" id="PF00441">
    <property type="entry name" value="Acyl-CoA_dh_1"/>
    <property type="match status" value="1"/>
</dbReference>
<gene>
    <name evidence="4" type="ORF">J1902_18525</name>
</gene>
<feature type="region of interest" description="Disordered" evidence="2">
    <location>
        <begin position="62"/>
        <end position="92"/>
    </location>
</feature>
<evidence type="ECO:0000256" key="1">
    <source>
        <dbReference type="ARBA" id="ARBA00022630"/>
    </source>
</evidence>
<evidence type="ECO:0000313" key="5">
    <source>
        <dbReference type="Proteomes" id="UP000664164"/>
    </source>
</evidence>
<organism evidence="4 5">
    <name type="scientific">Arthrobacter cavernae</name>
    <dbReference type="NCBI Taxonomy" id="2817681"/>
    <lineage>
        <taxon>Bacteria</taxon>
        <taxon>Bacillati</taxon>
        <taxon>Actinomycetota</taxon>
        <taxon>Actinomycetes</taxon>
        <taxon>Micrococcales</taxon>
        <taxon>Micrococcaceae</taxon>
        <taxon>Arthrobacter</taxon>
    </lineage>
</organism>
<evidence type="ECO:0000259" key="3">
    <source>
        <dbReference type="Pfam" id="PF00441"/>
    </source>
</evidence>
<dbReference type="InterPro" id="IPR009075">
    <property type="entry name" value="AcylCo_DH/oxidase_C"/>
</dbReference>
<proteinExistence type="predicted"/>
<dbReference type="EMBL" id="JAFNLL010000071">
    <property type="protein sequence ID" value="MBO1269926.1"/>
    <property type="molecule type" value="Genomic_DNA"/>
</dbReference>
<evidence type="ECO:0000313" key="4">
    <source>
        <dbReference type="EMBL" id="MBO1269926.1"/>
    </source>
</evidence>
<feature type="domain" description="Acyl-CoA dehydrogenase/oxidase C-terminal" evidence="3">
    <location>
        <begin position="6"/>
        <end position="62"/>
    </location>
</feature>
<reference evidence="4" key="1">
    <citation type="submission" date="2021-03" db="EMBL/GenBank/DDBJ databases">
        <title>A new species, PO-11, isolated from a karst cave deposit.</title>
        <authorList>
            <person name="Zhaoxiaoyong W."/>
        </authorList>
    </citation>
    <scope>NUCLEOTIDE SEQUENCE</scope>
    <source>
        <strain evidence="4">PO-11</strain>
    </source>
</reference>
<comment type="caution">
    <text evidence="4">The sequence shown here is derived from an EMBL/GenBank/DDBJ whole genome shotgun (WGS) entry which is preliminary data.</text>
</comment>
<protein>
    <recommendedName>
        <fullName evidence="3">Acyl-CoA dehydrogenase/oxidase C-terminal domain-containing protein</fullName>
    </recommendedName>
</protein>
<name>A0A939KP27_9MICC</name>
<keyword evidence="5" id="KW-1185">Reference proteome</keyword>
<dbReference type="InterPro" id="IPR036250">
    <property type="entry name" value="AcylCo_DH-like_C"/>
</dbReference>
<evidence type="ECO:0000256" key="2">
    <source>
        <dbReference type="SAM" id="MobiDB-lite"/>
    </source>
</evidence>
<sequence>MVRRRACQGLLRNSGAVRRPAPAVRRHLAASQIVQERLARMHSELATMQLMVMQMTRLDEEGVLTLRRPRSPSSPDPHSPVHRLQCPRPARR</sequence>
<dbReference type="GO" id="GO:0016627">
    <property type="term" value="F:oxidoreductase activity, acting on the CH-CH group of donors"/>
    <property type="evidence" value="ECO:0007669"/>
    <property type="project" value="InterPro"/>
</dbReference>